<name>A0A7W9PKP1_9NOCA</name>
<proteinExistence type="predicted"/>
<dbReference type="GO" id="GO:0016042">
    <property type="term" value="P:lipid catabolic process"/>
    <property type="evidence" value="ECO:0007669"/>
    <property type="project" value="InterPro"/>
</dbReference>
<evidence type="ECO:0000313" key="2">
    <source>
        <dbReference type="Proteomes" id="UP000540412"/>
    </source>
</evidence>
<comment type="caution">
    <text evidence="1">The sequence shown here is derived from an EMBL/GenBank/DDBJ whole genome shotgun (WGS) entry which is preliminary data.</text>
</comment>
<dbReference type="RefSeq" id="WP_157185594.1">
    <property type="nucleotide sequence ID" value="NZ_JACHIT010000002.1"/>
</dbReference>
<dbReference type="PIRSF" id="PIRSF029171">
    <property type="entry name" value="Esterase_LipA"/>
    <property type="match status" value="1"/>
</dbReference>
<dbReference type="InterPro" id="IPR029058">
    <property type="entry name" value="AB_hydrolase_fold"/>
</dbReference>
<dbReference type="EMBL" id="JACHIT010000002">
    <property type="protein sequence ID" value="MBB5917458.1"/>
    <property type="molecule type" value="Genomic_DNA"/>
</dbReference>
<accession>A0A7W9PKP1</accession>
<organism evidence="1 2">
    <name type="scientific">Nocardia transvalensis</name>
    <dbReference type="NCBI Taxonomy" id="37333"/>
    <lineage>
        <taxon>Bacteria</taxon>
        <taxon>Bacillati</taxon>
        <taxon>Actinomycetota</taxon>
        <taxon>Actinomycetes</taxon>
        <taxon>Mycobacteriales</taxon>
        <taxon>Nocardiaceae</taxon>
        <taxon>Nocardia</taxon>
    </lineage>
</organism>
<dbReference type="Gene3D" id="3.40.50.1820">
    <property type="entry name" value="alpha/beta hydrolase"/>
    <property type="match status" value="2"/>
</dbReference>
<sequence length="325" mass="34210">MTALVEAAPSAPGLWPRGAVDGYRIRFRSGDRTTSGSVFLPPPVRGESCPLMTWAHCFVGLDRTNAPSLRGLPGAELKHLSAWLRDGFAVAVADYAGLDGHGLAPFPGTDSIARDIAGICSAARELDGSIGTDVIAAGFCQGASAVLRVGVPVVALAPPDYLSYFDGVTRDPDVPADALILVLLAALRAEDPDFRPDEFLTDAGNTLLDTIVPLSMREMRRLVASVTVRDLGVRDVTDRTRVAGQLAHPAPSPADSTPVLLCTVDGDPLTPAPSVRRYRAELAARGSETSYRSYPGQHMDILSSAAADAVAWANDILERAGTAGR</sequence>
<dbReference type="SUPFAM" id="SSF53474">
    <property type="entry name" value="alpha/beta-Hydrolases"/>
    <property type="match status" value="1"/>
</dbReference>
<reference evidence="1 2" key="1">
    <citation type="submission" date="2020-08" db="EMBL/GenBank/DDBJ databases">
        <title>Sequencing the genomes of 1000 actinobacteria strains.</title>
        <authorList>
            <person name="Klenk H.-P."/>
        </authorList>
    </citation>
    <scope>NUCLEOTIDE SEQUENCE [LARGE SCALE GENOMIC DNA]</scope>
    <source>
        <strain evidence="1 2">DSM 43582</strain>
    </source>
</reference>
<protein>
    <submittedName>
        <fullName evidence="1">Uncharacterized protein</fullName>
    </submittedName>
</protein>
<dbReference type="GO" id="GO:0004806">
    <property type="term" value="F:triacylglycerol lipase activity"/>
    <property type="evidence" value="ECO:0007669"/>
    <property type="project" value="InterPro"/>
</dbReference>
<dbReference type="InterPro" id="IPR005152">
    <property type="entry name" value="Lipase_secreted"/>
</dbReference>
<evidence type="ECO:0000313" key="1">
    <source>
        <dbReference type="EMBL" id="MBB5917458.1"/>
    </source>
</evidence>
<keyword evidence="2" id="KW-1185">Reference proteome</keyword>
<dbReference type="Proteomes" id="UP000540412">
    <property type="component" value="Unassembled WGS sequence"/>
</dbReference>
<gene>
    <name evidence="1" type="ORF">BJY24_006370</name>
</gene>
<dbReference type="AlphaFoldDB" id="A0A7W9PKP1"/>